<dbReference type="AlphaFoldDB" id="A0AAW9RK94"/>
<dbReference type="RefSeq" id="WP_354696631.1">
    <property type="nucleotide sequence ID" value="NZ_JAZHOG010000013.1"/>
</dbReference>
<proteinExistence type="predicted"/>
<reference evidence="1 2" key="1">
    <citation type="submission" date="2024-02" db="EMBL/GenBank/DDBJ databases">
        <title>A novel Wenzhouxiangellaceae bacterium, isolated from coastal sediments.</title>
        <authorList>
            <person name="Du Z.-J."/>
            <person name="Ye Y.-Q."/>
            <person name="Zhang X.-Y."/>
        </authorList>
    </citation>
    <scope>NUCLEOTIDE SEQUENCE [LARGE SCALE GENOMIC DNA]</scope>
    <source>
        <strain evidence="1 2">CH-27</strain>
    </source>
</reference>
<dbReference type="EMBL" id="JAZHOG010000013">
    <property type="protein sequence ID" value="MEJ8569308.1"/>
    <property type="molecule type" value="Genomic_DNA"/>
</dbReference>
<evidence type="ECO:0000313" key="1">
    <source>
        <dbReference type="EMBL" id="MEJ8569308.1"/>
    </source>
</evidence>
<accession>A0AAW9RK94</accession>
<sequence length="212" mass="23800">MNVAVPETAGSAAGSDKYQPTIQASKVLPELWRRLPEGERITVLDLGRAQPETIDSFAGLSVRIQVLDLYDELASGRFDKLPDGSTWERQFQELFHFAPGTRIDLCLLWDLPHYLDEKRLRAFSRALWPWLTPASLAHGFGVRSAGTSLLNREYGIRERNAISVRARRMPQLPCKPHPPAFMNEWLTCFSTGRGVLLPDGKVETLMVARVGS</sequence>
<organism evidence="1 2">
    <name type="scientific">Elongatibacter sediminis</name>
    <dbReference type="NCBI Taxonomy" id="3119006"/>
    <lineage>
        <taxon>Bacteria</taxon>
        <taxon>Pseudomonadati</taxon>
        <taxon>Pseudomonadota</taxon>
        <taxon>Gammaproteobacteria</taxon>
        <taxon>Chromatiales</taxon>
        <taxon>Wenzhouxiangellaceae</taxon>
        <taxon>Elongatibacter</taxon>
    </lineage>
</organism>
<protein>
    <submittedName>
        <fullName evidence="1">Uncharacterized protein</fullName>
    </submittedName>
</protein>
<dbReference type="Proteomes" id="UP001359886">
    <property type="component" value="Unassembled WGS sequence"/>
</dbReference>
<keyword evidence="2" id="KW-1185">Reference proteome</keyword>
<evidence type="ECO:0000313" key="2">
    <source>
        <dbReference type="Proteomes" id="UP001359886"/>
    </source>
</evidence>
<name>A0AAW9RK94_9GAMM</name>
<gene>
    <name evidence="1" type="ORF">V3330_16905</name>
</gene>
<comment type="caution">
    <text evidence="1">The sequence shown here is derived from an EMBL/GenBank/DDBJ whole genome shotgun (WGS) entry which is preliminary data.</text>
</comment>